<organism evidence="1 2">
    <name type="scientific">Sphingobacterium tabacisoli</name>
    <dbReference type="NCBI Taxonomy" id="2044855"/>
    <lineage>
        <taxon>Bacteria</taxon>
        <taxon>Pseudomonadati</taxon>
        <taxon>Bacteroidota</taxon>
        <taxon>Sphingobacteriia</taxon>
        <taxon>Sphingobacteriales</taxon>
        <taxon>Sphingobacteriaceae</taxon>
        <taxon>Sphingobacterium</taxon>
    </lineage>
</organism>
<dbReference type="InterPro" id="IPR032183">
    <property type="entry name" value="PKD-like"/>
</dbReference>
<name>A0ABW5L6J1_9SPHI</name>
<comment type="caution">
    <text evidence="1">The sequence shown here is derived from an EMBL/GenBank/DDBJ whole genome shotgun (WGS) entry which is preliminary data.</text>
</comment>
<protein>
    <submittedName>
        <fullName evidence="1">PKD-like family lipoprotein</fullName>
    </submittedName>
</protein>
<dbReference type="Pfam" id="PF16407">
    <property type="entry name" value="PKD_2"/>
    <property type="match status" value="1"/>
</dbReference>
<gene>
    <name evidence="1" type="ORF">ACFSQW_20515</name>
</gene>
<dbReference type="Proteomes" id="UP001597440">
    <property type="component" value="Unassembled WGS sequence"/>
</dbReference>
<evidence type="ECO:0000313" key="2">
    <source>
        <dbReference type="Proteomes" id="UP001597440"/>
    </source>
</evidence>
<sequence>MNIYKYIIALSSVGAMLSCSKDLGNYEYQKINELVITDIANNYSAISSFDTLQIVPKVTMTEEVTDSDRLQYIWVIKDGTTVIDTAGREEKLNYPIALPPKNYTIQLRIEDKQTKVTWTKKANLTVGTAYSRGLLLMGEDQEGNAELDFISMVRDTIVVHDILKSNGLPKLNGPLLAQHTGGNEATIKMWVSTLTGAYYLNRVNMAGNPANSFGKLLYLTDNINKNNEFPIIIAPQIINAGGGIGNAYNRAVLTSTGNIYANSLFGAPDFYANPVNRHKDNFSTLIKSAPYLFYSISNLNSLLWYDSTKDRFMNFTSLGFNLTSDILPDGENDPFPWNQTVSGRKLIYGENSRNTDGGSTLGNSFAIMKDGYNNCFIYKFYANGATPSKRNAYNVKSIAIDFDKADHYAFSSHRTVVFYSVGNKLYAYDYNPNNEKLYEFPVIGNDPITLLKFDTQIDFVTNSLYVATYNQNTKGTLRRFTINNDPNTIEIQAINNARWNGLVKIKTINWRAVN</sequence>
<dbReference type="PROSITE" id="PS51257">
    <property type="entry name" value="PROKAR_LIPOPROTEIN"/>
    <property type="match status" value="1"/>
</dbReference>
<dbReference type="RefSeq" id="WP_210354809.1">
    <property type="nucleotide sequence ID" value="NZ_JAEQMU010000002.1"/>
</dbReference>
<reference evidence="2" key="1">
    <citation type="journal article" date="2019" name="Int. J. Syst. Evol. Microbiol.">
        <title>The Global Catalogue of Microorganisms (GCM) 10K type strain sequencing project: providing services to taxonomists for standard genome sequencing and annotation.</title>
        <authorList>
            <consortium name="The Broad Institute Genomics Platform"/>
            <consortium name="The Broad Institute Genome Sequencing Center for Infectious Disease"/>
            <person name="Wu L."/>
            <person name="Ma J."/>
        </authorList>
    </citation>
    <scope>NUCLEOTIDE SEQUENCE [LARGE SCALE GENOMIC DNA]</scope>
    <source>
        <strain evidence="2">KCTC 52298</strain>
    </source>
</reference>
<accession>A0ABW5L6J1</accession>
<dbReference type="EMBL" id="JBHULD010000025">
    <property type="protein sequence ID" value="MFD2556784.1"/>
    <property type="molecule type" value="Genomic_DNA"/>
</dbReference>
<evidence type="ECO:0000313" key="1">
    <source>
        <dbReference type="EMBL" id="MFD2556784.1"/>
    </source>
</evidence>
<proteinExistence type="predicted"/>
<keyword evidence="2" id="KW-1185">Reference proteome</keyword>